<dbReference type="InParanoid" id="A0A1Y2EKN1"/>
<feature type="compositionally biased region" description="Polar residues" evidence="1">
    <location>
        <begin position="1"/>
        <end position="10"/>
    </location>
</feature>
<dbReference type="Proteomes" id="UP000193689">
    <property type="component" value="Unassembled WGS sequence"/>
</dbReference>
<sequence length="254" mass="28169">MATVETSPNAVHSPPGPGAKRPRGILKNSFQRSPPTSPTREVDDKELVIQNTQANAGHRRSSSTASRPAGSRRQSSRTPSTSADAEGEAEVEDNSQRLKWDEANLYLTEQDRTSTMKITEPKTPYAKHYEPSEDEDDDEMDGREDIPGLSLGEPEEDVPEGEFAPRKSSKVHVNDEDATPLHDAENEYLGMTPEEREKHRRFEELRKKHYEMREAVGLLGHPEIVDEDEEDLEAHGGAPPVPKLLDVAAVNGTS</sequence>
<evidence type="ECO:0000313" key="3">
    <source>
        <dbReference type="Proteomes" id="UP000193689"/>
    </source>
</evidence>
<evidence type="ECO:0000313" key="2">
    <source>
        <dbReference type="EMBL" id="ORY72102.1"/>
    </source>
</evidence>
<keyword evidence="3" id="KW-1185">Reference proteome</keyword>
<feature type="region of interest" description="Disordered" evidence="1">
    <location>
        <begin position="229"/>
        <end position="254"/>
    </location>
</feature>
<proteinExistence type="predicted"/>
<feature type="compositionally biased region" description="Acidic residues" evidence="1">
    <location>
        <begin position="132"/>
        <end position="142"/>
    </location>
</feature>
<gene>
    <name evidence="2" type="ORF">BCR38DRAFT_27448</name>
</gene>
<feature type="compositionally biased region" description="Low complexity" evidence="1">
    <location>
        <begin position="71"/>
        <end position="82"/>
    </location>
</feature>
<dbReference type="STRING" id="1141098.A0A1Y2EKN1"/>
<dbReference type="AlphaFoldDB" id="A0A1Y2EKN1"/>
<dbReference type="RefSeq" id="XP_040721694.1">
    <property type="nucleotide sequence ID" value="XM_040854460.1"/>
</dbReference>
<comment type="caution">
    <text evidence="2">The sequence shown here is derived from an EMBL/GenBank/DDBJ whole genome shotgun (WGS) entry which is preliminary data.</text>
</comment>
<accession>A0A1Y2EKN1</accession>
<dbReference type="GO" id="GO:0004864">
    <property type="term" value="F:protein phosphatase inhibitor activity"/>
    <property type="evidence" value="ECO:0007669"/>
    <property type="project" value="InterPro"/>
</dbReference>
<reference evidence="2 3" key="1">
    <citation type="submission" date="2016-07" db="EMBL/GenBank/DDBJ databases">
        <title>Pervasive Adenine N6-methylation of Active Genes in Fungi.</title>
        <authorList>
            <consortium name="DOE Joint Genome Institute"/>
            <person name="Mondo S.J."/>
            <person name="Dannebaum R.O."/>
            <person name="Kuo R.C."/>
            <person name="Labutti K."/>
            <person name="Haridas S."/>
            <person name="Kuo A."/>
            <person name="Salamov A."/>
            <person name="Ahrendt S.R."/>
            <person name="Lipzen A."/>
            <person name="Sullivan W."/>
            <person name="Andreopoulos W.B."/>
            <person name="Clum A."/>
            <person name="Lindquist E."/>
            <person name="Daum C."/>
            <person name="Ramamoorthy G.K."/>
            <person name="Gryganskyi A."/>
            <person name="Culley D."/>
            <person name="Magnuson J.K."/>
            <person name="James T.Y."/>
            <person name="O'Malley M.A."/>
            <person name="Stajich J.E."/>
            <person name="Spatafora J.W."/>
            <person name="Visel A."/>
            <person name="Grigoriev I.V."/>
        </authorList>
    </citation>
    <scope>NUCLEOTIDE SEQUENCE [LARGE SCALE GENOMIC DNA]</scope>
    <source>
        <strain evidence="2 3">CBS 129021</strain>
    </source>
</reference>
<dbReference type="InterPro" id="IPR007062">
    <property type="entry name" value="PPI-2"/>
</dbReference>
<dbReference type="EMBL" id="MCFJ01000001">
    <property type="protein sequence ID" value="ORY72102.1"/>
    <property type="molecule type" value="Genomic_DNA"/>
</dbReference>
<dbReference type="GO" id="GO:0009966">
    <property type="term" value="P:regulation of signal transduction"/>
    <property type="evidence" value="ECO:0007669"/>
    <property type="project" value="InterPro"/>
</dbReference>
<dbReference type="PANTHER" id="PTHR12398">
    <property type="entry name" value="PROTEIN PHOSPHATASE INHIBITOR"/>
    <property type="match status" value="1"/>
</dbReference>
<dbReference type="GeneID" id="63770672"/>
<dbReference type="OrthoDB" id="551302at2759"/>
<dbReference type="PANTHER" id="PTHR12398:SF20">
    <property type="entry name" value="PROTEIN PHOSPHATASE 1 REGULATORY INHIBITOR SUBUNIT 2"/>
    <property type="match status" value="1"/>
</dbReference>
<protein>
    <recommendedName>
        <fullName evidence="4">Glc8 protein</fullName>
    </recommendedName>
</protein>
<evidence type="ECO:0000256" key="1">
    <source>
        <dbReference type="SAM" id="MobiDB-lite"/>
    </source>
</evidence>
<dbReference type="FunCoup" id="A0A1Y2EKN1">
    <property type="interactions" value="247"/>
</dbReference>
<dbReference type="Pfam" id="PF04979">
    <property type="entry name" value="IPP-2"/>
    <property type="match status" value="1"/>
</dbReference>
<feature type="region of interest" description="Disordered" evidence="1">
    <location>
        <begin position="1"/>
        <end position="198"/>
    </location>
</feature>
<name>A0A1Y2EKN1_9PEZI</name>
<evidence type="ECO:0008006" key="4">
    <source>
        <dbReference type="Google" id="ProtNLM"/>
    </source>
</evidence>
<feature type="compositionally biased region" description="Basic and acidic residues" evidence="1">
    <location>
        <begin position="172"/>
        <end position="185"/>
    </location>
</feature>
<organism evidence="2 3">
    <name type="scientific">Pseudomassariella vexata</name>
    <dbReference type="NCBI Taxonomy" id="1141098"/>
    <lineage>
        <taxon>Eukaryota</taxon>
        <taxon>Fungi</taxon>
        <taxon>Dikarya</taxon>
        <taxon>Ascomycota</taxon>
        <taxon>Pezizomycotina</taxon>
        <taxon>Sordariomycetes</taxon>
        <taxon>Xylariomycetidae</taxon>
        <taxon>Amphisphaeriales</taxon>
        <taxon>Pseudomassariaceae</taxon>
        <taxon>Pseudomassariella</taxon>
    </lineage>
</organism>